<proteinExistence type="predicted"/>
<reference evidence="3 4" key="1">
    <citation type="submission" date="2020-06" db="EMBL/GenBank/DDBJ databases">
        <authorList>
            <person name="Li R."/>
            <person name="Bekaert M."/>
        </authorList>
    </citation>
    <scope>NUCLEOTIDE SEQUENCE [LARGE SCALE GENOMIC DNA]</scope>
    <source>
        <strain evidence="4">wild</strain>
    </source>
</reference>
<dbReference type="OrthoDB" id="6136533at2759"/>
<protein>
    <recommendedName>
        <fullName evidence="2">C1q domain-containing protein</fullName>
    </recommendedName>
</protein>
<dbReference type="SUPFAM" id="SSF49842">
    <property type="entry name" value="TNF-like"/>
    <property type="match status" value="1"/>
</dbReference>
<dbReference type="Gene3D" id="2.60.120.40">
    <property type="match status" value="1"/>
</dbReference>
<keyword evidence="4" id="KW-1185">Reference proteome</keyword>
<evidence type="ECO:0000313" key="4">
    <source>
        <dbReference type="Proteomes" id="UP000507470"/>
    </source>
</evidence>
<dbReference type="InterPro" id="IPR001073">
    <property type="entry name" value="C1q_dom"/>
</dbReference>
<evidence type="ECO:0000256" key="1">
    <source>
        <dbReference type="SAM" id="Coils"/>
    </source>
</evidence>
<keyword evidence="1" id="KW-0175">Coiled coil</keyword>
<evidence type="ECO:0000259" key="2">
    <source>
        <dbReference type="Pfam" id="PF00386"/>
    </source>
</evidence>
<feature type="domain" description="C1q" evidence="2">
    <location>
        <begin position="80"/>
        <end position="145"/>
    </location>
</feature>
<dbReference type="Pfam" id="PF00386">
    <property type="entry name" value="C1q"/>
    <property type="match status" value="1"/>
</dbReference>
<organism evidence="3 4">
    <name type="scientific">Mytilus coruscus</name>
    <name type="common">Sea mussel</name>
    <dbReference type="NCBI Taxonomy" id="42192"/>
    <lineage>
        <taxon>Eukaryota</taxon>
        <taxon>Metazoa</taxon>
        <taxon>Spiralia</taxon>
        <taxon>Lophotrochozoa</taxon>
        <taxon>Mollusca</taxon>
        <taxon>Bivalvia</taxon>
        <taxon>Autobranchia</taxon>
        <taxon>Pteriomorphia</taxon>
        <taxon>Mytilida</taxon>
        <taxon>Mytiloidea</taxon>
        <taxon>Mytilidae</taxon>
        <taxon>Mytilinae</taxon>
        <taxon>Mytilus</taxon>
    </lineage>
</organism>
<dbReference type="AlphaFoldDB" id="A0A6J8BY93"/>
<sequence>MDTSLALLTAQLQQKFDLMEAKTTDKVAQNETNQELITLQQKYQALEQTYHNLKNENVILQRKLSVVEIAMTAHPVFISTKSGIIKFDNVRFSVGINDLSAYKSTGKFTCETVGIYLISAAILSNTNGARYYIYLNGNPISDTHIGYSSSSPSAMYHTSTVVRSSTTITS</sequence>
<dbReference type="InterPro" id="IPR008983">
    <property type="entry name" value="Tumour_necrosis_fac-like_dom"/>
</dbReference>
<name>A0A6J8BY93_MYTCO</name>
<feature type="coiled-coil region" evidence="1">
    <location>
        <begin position="29"/>
        <end position="63"/>
    </location>
</feature>
<dbReference type="Proteomes" id="UP000507470">
    <property type="component" value="Unassembled WGS sequence"/>
</dbReference>
<dbReference type="EMBL" id="CACVKT020004298">
    <property type="protein sequence ID" value="CAC5389015.1"/>
    <property type="molecule type" value="Genomic_DNA"/>
</dbReference>
<gene>
    <name evidence="3" type="ORF">MCOR_24234</name>
</gene>
<evidence type="ECO:0000313" key="3">
    <source>
        <dbReference type="EMBL" id="CAC5389015.1"/>
    </source>
</evidence>
<accession>A0A6J8BY93</accession>